<evidence type="ECO:0000313" key="2">
    <source>
        <dbReference type="Proteomes" id="UP001604336"/>
    </source>
</evidence>
<dbReference type="PANTHER" id="PTHR48449">
    <property type="entry name" value="DUF1985 DOMAIN-CONTAINING PROTEIN"/>
    <property type="match status" value="1"/>
</dbReference>
<dbReference type="AlphaFoldDB" id="A0ABD1PNK8"/>
<proteinExistence type="predicted"/>
<keyword evidence="2" id="KW-1185">Reference proteome</keyword>
<accession>A0ABD1PNK8</accession>
<sequence length="211" mass="25198">MVSAPHDVILNLNARMNEAQKRLFGISCFGNFLDLNEIYLQHQLIHKMLLIEVKQQKPDEMWFNIAGKTIEIFFTRVLSCYWLKRKQVTDAMFNLVESDDVRRYAWGKDLFDNTFNYLKIALSKRTYNETTKKDIFTYRLYSYPLAFQIWIYESLPSLDGKIYQMLFYTWLRLLNWTNTATRVTVAQLDKIDFDQPDMEVQGIQLNEEERG</sequence>
<reference evidence="2" key="1">
    <citation type="submission" date="2024-07" db="EMBL/GenBank/DDBJ databases">
        <title>Two chromosome-level genome assemblies of Korean endemic species Abeliophyllum distichum and Forsythia ovata (Oleaceae).</title>
        <authorList>
            <person name="Jang H."/>
        </authorList>
    </citation>
    <scope>NUCLEOTIDE SEQUENCE [LARGE SCALE GENOMIC DNA]</scope>
</reference>
<evidence type="ECO:0008006" key="3">
    <source>
        <dbReference type="Google" id="ProtNLM"/>
    </source>
</evidence>
<protein>
    <recommendedName>
        <fullName evidence="3">DUF1985 domain-containing protein</fullName>
    </recommendedName>
</protein>
<comment type="caution">
    <text evidence="1">The sequence shown here is derived from an EMBL/GenBank/DDBJ whole genome shotgun (WGS) entry which is preliminary data.</text>
</comment>
<dbReference type="EMBL" id="JBFOLK010000013">
    <property type="protein sequence ID" value="KAL2465497.1"/>
    <property type="molecule type" value="Genomic_DNA"/>
</dbReference>
<organism evidence="1 2">
    <name type="scientific">Abeliophyllum distichum</name>
    <dbReference type="NCBI Taxonomy" id="126358"/>
    <lineage>
        <taxon>Eukaryota</taxon>
        <taxon>Viridiplantae</taxon>
        <taxon>Streptophyta</taxon>
        <taxon>Embryophyta</taxon>
        <taxon>Tracheophyta</taxon>
        <taxon>Spermatophyta</taxon>
        <taxon>Magnoliopsida</taxon>
        <taxon>eudicotyledons</taxon>
        <taxon>Gunneridae</taxon>
        <taxon>Pentapetalae</taxon>
        <taxon>asterids</taxon>
        <taxon>lamiids</taxon>
        <taxon>Lamiales</taxon>
        <taxon>Oleaceae</taxon>
        <taxon>Forsythieae</taxon>
        <taxon>Abeliophyllum</taxon>
    </lineage>
</organism>
<dbReference type="Proteomes" id="UP001604336">
    <property type="component" value="Unassembled WGS sequence"/>
</dbReference>
<name>A0ABD1PNK8_9LAMI</name>
<dbReference type="PANTHER" id="PTHR48449:SF1">
    <property type="entry name" value="DUF1985 DOMAIN-CONTAINING PROTEIN"/>
    <property type="match status" value="1"/>
</dbReference>
<gene>
    <name evidence="1" type="ORF">Adt_41348</name>
</gene>
<evidence type="ECO:0000313" key="1">
    <source>
        <dbReference type="EMBL" id="KAL2465497.1"/>
    </source>
</evidence>